<dbReference type="Proteomes" id="UP000755585">
    <property type="component" value="Unassembled WGS sequence"/>
</dbReference>
<evidence type="ECO:0000256" key="4">
    <source>
        <dbReference type="SAM" id="SignalP"/>
    </source>
</evidence>
<dbReference type="InterPro" id="IPR023296">
    <property type="entry name" value="Glyco_hydro_beta-prop_sf"/>
</dbReference>
<dbReference type="Gene3D" id="2.115.10.20">
    <property type="entry name" value="Glycosyl hydrolase domain, family 43"/>
    <property type="match status" value="2"/>
</dbReference>
<reference evidence="7 8" key="1">
    <citation type="submission" date="2021-03" db="EMBL/GenBank/DDBJ databases">
        <title>Sequencing the genomes of 1000 actinobacteria strains.</title>
        <authorList>
            <person name="Klenk H.-P."/>
        </authorList>
    </citation>
    <scope>NUCLEOTIDE SEQUENCE [LARGE SCALE GENOMIC DNA]</scope>
    <source>
        <strain evidence="7 8">DSM 18824</strain>
    </source>
</reference>
<evidence type="ECO:0000313" key="7">
    <source>
        <dbReference type="EMBL" id="MBP2355461.1"/>
    </source>
</evidence>
<dbReference type="EC" id="3.2.1.65" evidence="7"/>
<comment type="caution">
    <text evidence="7">The sequence shown here is derived from an EMBL/GenBank/DDBJ whole genome shotgun (WGS) entry which is preliminary data.</text>
</comment>
<keyword evidence="8" id="KW-1185">Reference proteome</keyword>
<dbReference type="EMBL" id="JAGINT010000002">
    <property type="protein sequence ID" value="MBP2355461.1"/>
    <property type="molecule type" value="Genomic_DNA"/>
</dbReference>
<dbReference type="InterPro" id="IPR013320">
    <property type="entry name" value="ConA-like_dom_sf"/>
</dbReference>
<dbReference type="GO" id="GO:0031219">
    <property type="term" value="F:levanase activity"/>
    <property type="evidence" value="ECO:0007669"/>
    <property type="project" value="UniProtKB-EC"/>
</dbReference>
<feature type="domain" description="Glycosyl hydrolase family 32 N-terminal" evidence="5">
    <location>
        <begin position="28"/>
        <end position="247"/>
    </location>
</feature>
<evidence type="ECO:0000256" key="3">
    <source>
        <dbReference type="ARBA" id="ARBA00023295"/>
    </source>
</evidence>
<protein>
    <submittedName>
        <fullName evidence="7">Levanase</fullName>
        <ecNumber evidence="7">3.2.1.65</ecNumber>
    </submittedName>
</protein>
<accession>A0ABS4UV01</accession>
<dbReference type="PANTHER" id="PTHR42800">
    <property type="entry name" value="EXOINULINASE INUD (AFU_ORTHOLOGUE AFUA_5G00480)"/>
    <property type="match status" value="1"/>
</dbReference>
<dbReference type="Pfam" id="PF08244">
    <property type="entry name" value="Glyco_hydro_32C"/>
    <property type="match status" value="1"/>
</dbReference>
<evidence type="ECO:0000313" key="8">
    <source>
        <dbReference type="Proteomes" id="UP000755585"/>
    </source>
</evidence>
<dbReference type="SUPFAM" id="SSF49899">
    <property type="entry name" value="Concanavalin A-like lectins/glucanases"/>
    <property type="match status" value="1"/>
</dbReference>
<evidence type="ECO:0000256" key="1">
    <source>
        <dbReference type="ARBA" id="ARBA00009902"/>
    </source>
</evidence>
<name>A0ABS4UV01_9ACTN</name>
<feature type="domain" description="Glycosyl hydrolase family 32 C-terminal" evidence="6">
    <location>
        <begin position="648"/>
        <end position="797"/>
    </location>
</feature>
<dbReference type="Gene3D" id="2.60.120.560">
    <property type="entry name" value="Exo-inulinase, domain 1"/>
    <property type="match status" value="1"/>
</dbReference>
<gene>
    <name evidence="7" type="ORF">JOF29_006571</name>
</gene>
<dbReference type="InterPro" id="IPR013189">
    <property type="entry name" value="Glyco_hydro_32_C"/>
</dbReference>
<evidence type="ECO:0000259" key="5">
    <source>
        <dbReference type="Pfam" id="PF00251"/>
    </source>
</evidence>
<dbReference type="InterPro" id="IPR013148">
    <property type="entry name" value="Glyco_hydro_32_N"/>
</dbReference>
<dbReference type="RefSeq" id="WP_209698123.1">
    <property type="nucleotide sequence ID" value="NZ_BAAAVU010000017.1"/>
</dbReference>
<dbReference type="CDD" id="cd18622">
    <property type="entry name" value="GH32_Inu-like"/>
    <property type="match status" value="1"/>
</dbReference>
<sequence length="811" mass="86837">MFRTALSLVLATSLATGAYAEPYRPQFHFSLPHSWMGDPNGLVYENGQYHLYSYGTWEGATSKDLVHWQNVPVTGPQRDTGSNAFFSGSAVVDTHNTTGFGTSKNPPMVAMYTSVQQGSGVQAQSLAYSTDHGRSWTRYDGNPVLDLGSKDFRDPKVFWYKDSWRMVITLSDQHKVSVYSSPDLKQWKHLSDFGPFGSISGVWEMPDLFPLRVDGKTTKWVLSVSVGSTGVQYFVGKFDGTTYTPDGPATYTPPAGVPLENFESGSYGDWTTSGDAFGSAPASGTLPDQQEVSGFVGTRLVNSYNGGDRSTGTLSSPAFTITKPHLNFAIGGGQHPYVEGATPFGTLPSGEVFADFSGSTYGDGWTATGSFAGSGPSPSSLPNQLGPQVLDTFTPDGDAGTGTITSPVFTISHPYIDLQVAGGDHPWGQPNPTAVNLLVDGKVVATASGPNAPDLTWNNWDVSQYQGKRAQLQVVDDNTEASGWGHLMVGDILFADSPAKPWDVQTGVNLVVDGKVVRSATGANSEALDWTSWDLQDLIGKQAHLEVVDHSSGGWGHVLADDFRLSDSPASSTNERAHWMDFGSDFYAANTWNGTGGKRVGIAWMSNWAYAGQIPTTPWQGATTFPRDLSLRTIDGSVQLVQQPVAGLTSLRGTAVQVRNVTATSSTRAVNVSGDTLEIEAHLRAGTAGRFGLNVRTGGTQYTQIGYDTRSKKLYVDRRHSGAVDFSTSFADVKSAPLNLVNGELTLRILVDRASVEVFADQGQVTLTDQIFPDPASRGVTLFAENGTTSADLKAWPLKSSWQKASEVAGG</sequence>
<proteinExistence type="inferred from homology"/>
<keyword evidence="3 7" id="KW-0326">Glycosidase</keyword>
<evidence type="ECO:0000256" key="2">
    <source>
        <dbReference type="ARBA" id="ARBA00022801"/>
    </source>
</evidence>
<keyword evidence="2 7" id="KW-0378">Hydrolase</keyword>
<feature type="chain" id="PRO_5046385904" evidence="4">
    <location>
        <begin position="21"/>
        <end position="811"/>
    </location>
</feature>
<dbReference type="InterPro" id="IPR001362">
    <property type="entry name" value="Glyco_hydro_32"/>
</dbReference>
<dbReference type="SUPFAM" id="SSF75005">
    <property type="entry name" value="Arabinanase/levansucrase/invertase"/>
    <property type="match status" value="1"/>
</dbReference>
<evidence type="ECO:0000259" key="6">
    <source>
        <dbReference type="Pfam" id="PF08244"/>
    </source>
</evidence>
<organism evidence="7 8">
    <name type="scientific">Kribbella aluminosa</name>
    <dbReference type="NCBI Taxonomy" id="416017"/>
    <lineage>
        <taxon>Bacteria</taxon>
        <taxon>Bacillati</taxon>
        <taxon>Actinomycetota</taxon>
        <taxon>Actinomycetes</taxon>
        <taxon>Propionibacteriales</taxon>
        <taxon>Kribbellaceae</taxon>
        <taxon>Kribbella</taxon>
    </lineage>
</organism>
<feature type="signal peptide" evidence="4">
    <location>
        <begin position="1"/>
        <end position="20"/>
    </location>
</feature>
<feature type="domain" description="Glycosyl hydrolase family 32 N-terminal" evidence="5">
    <location>
        <begin position="573"/>
        <end position="644"/>
    </location>
</feature>
<dbReference type="Pfam" id="PF00251">
    <property type="entry name" value="Glyco_hydro_32N"/>
    <property type="match status" value="2"/>
</dbReference>
<comment type="similarity">
    <text evidence="1">Belongs to the glycosyl hydrolase 32 family.</text>
</comment>
<dbReference type="PANTHER" id="PTHR42800:SF1">
    <property type="entry name" value="EXOINULINASE INUD (AFU_ORTHOLOGUE AFUA_5G00480)"/>
    <property type="match status" value="1"/>
</dbReference>
<dbReference type="SMART" id="SM00640">
    <property type="entry name" value="Glyco_32"/>
    <property type="match status" value="1"/>
</dbReference>
<keyword evidence="4" id="KW-0732">Signal</keyword>